<gene>
    <name evidence="1" type="ORF">OV287_16105</name>
</gene>
<evidence type="ECO:0000313" key="2">
    <source>
        <dbReference type="Proteomes" id="UP001207654"/>
    </source>
</evidence>
<evidence type="ECO:0008006" key="3">
    <source>
        <dbReference type="Google" id="ProtNLM"/>
    </source>
</evidence>
<name>A0ABT4A4T3_9BACT</name>
<keyword evidence="2" id="KW-1185">Reference proteome</keyword>
<dbReference type="EMBL" id="JAPNKA010000001">
    <property type="protein sequence ID" value="MCY1075999.1"/>
    <property type="molecule type" value="Genomic_DNA"/>
</dbReference>
<dbReference type="RefSeq" id="WP_267534909.1">
    <property type="nucleotide sequence ID" value="NZ_JAPNKA010000001.1"/>
</dbReference>
<dbReference type="Proteomes" id="UP001207654">
    <property type="component" value="Unassembled WGS sequence"/>
</dbReference>
<comment type="caution">
    <text evidence="1">The sequence shown here is derived from an EMBL/GenBank/DDBJ whole genome shotgun (WGS) entry which is preliminary data.</text>
</comment>
<accession>A0ABT4A4T3</accession>
<evidence type="ECO:0000313" key="1">
    <source>
        <dbReference type="EMBL" id="MCY1075999.1"/>
    </source>
</evidence>
<reference evidence="1 2" key="1">
    <citation type="submission" date="2022-11" db="EMBL/GenBank/DDBJ databases">
        <title>Minimal conservation of predation-associated metabolite biosynthetic gene clusters underscores biosynthetic potential of Myxococcota including descriptions for ten novel species: Archangium lansinium sp. nov., Myxococcus landrumus sp. nov., Nannocystis bai.</title>
        <authorList>
            <person name="Ahearne A."/>
            <person name="Stevens C."/>
            <person name="Phillips K."/>
        </authorList>
    </citation>
    <scope>NUCLEOTIDE SEQUENCE [LARGE SCALE GENOMIC DNA]</scope>
    <source>
        <strain evidence="1 2">MIWBW</strain>
    </source>
</reference>
<proteinExistence type="predicted"/>
<organism evidence="1 2">
    <name type="scientific">Archangium lansingense</name>
    <dbReference type="NCBI Taxonomy" id="2995310"/>
    <lineage>
        <taxon>Bacteria</taxon>
        <taxon>Pseudomonadati</taxon>
        <taxon>Myxococcota</taxon>
        <taxon>Myxococcia</taxon>
        <taxon>Myxococcales</taxon>
        <taxon>Cystobacterineae</taxon>
        <taxon>Archangiaceae</taxon>
        <taxon>Archangium</taxon>
    </lineage>
</organism>
<sequence>MGSCKRGQLDGFIGQLGLNAQYSVALRAGRMRYDEDAAKTCLEKIRTGSCDVRPISLRMLLEGVGMSADCRVLFGQVADGEPCHWSGECGTRSVCNSSAPFYCGTCQSQRGEGMQSPSSRLCAEGLVSIQSTCRQPLGEGQSCEYSGVAELEPCAPDLFCDPDTHVCRRPASEGESCDVQFSLCGWTLACIDGTCQPRQQLGESCADEPLSCVQGTSCSQGTCGGQDPSCP</sequence>
<protein>
    <recommendedName>
        <fullName evidence="3">Disintegrin domain-containing protein</fullName>
    </recommendedName>
</protein>